<keyword evidence="1" id="KW-1133">Transmembrane helix</keyword>
<keyword evidence="1" id="KW-0812">Transmembrane</keyword>
<proteinExistence type="predicted"/>
<dbReference type="AlphaFoldDB" id="A0A0S7WW59"/>
<reference evidence="2 3" key="1">
    <citation type="journal article" date="2015" name="Microbiome">
        <title>Genomic resolution of linkages in carbon, nitrogen, and sulfur cycling among widespread estuary sediment bacteria.</title>
        <authorList>
            <person name="Baker B.J."/>
            <person name="Lazar C.S."/>
            <person name="Teske A.P."/>
            <person name="Dick G.J."/>
        </authorList>
    </citation>
    <scope>NUCLEOTIDE SEQUENCE [LARGE SCALE GENOMIC DNA]</scope>
    <source>
        <strain evidence="2">DG_24</strain>
    </source>
</reference>
<keyword evidence="1" id="KW-0472">Membrane</keyword>
<protein>
    <submittedName>
        <fullName evidence="2">Uncharacterized protein</fullName>
    </submittedName>
</protein>
<feature type="transmembrane region" description="Helical" evidence="1">
    <location>
        <begin position="96"/>
        <end position="119"/>
    </location>
</feature>
<evidence type="ECO:0000313" key="3">
    <source>
        <dbReference type="Proteomes" id="UP000052008"/>
    </source>
</evidence>
<feature type="transmembrane region" description="Helical" evidence="1">
    <location>
        <begin position="6"/>
        <end position="23"/>
    </location>
</feature>
<name>A0A0S7WW59_UNCT6</name>
<feature type="transmembrane region" description="Helical" evidence="1">
    <location>
        <begin position="66"/>
        <end position="84"/>
    </location>
</feature>
<evidence type="ECO:0000256" key="1">
    <source>
        <dbReference type="SAM" id="Phobius"/>
    </source>
</evidence>
<sequence>MDLTILSTWIAAFLTLAILSFLYKDNPVYKFAEHLYVGVSAAYWMVYYYNNAIVPNLIDRLVRDHRWLYIIPGILGLLIFTRLIPRVVWLSRWALAFYIGMGVGVVIPATVQAMLVAQLRATLVPIWTGNVGASIVNILVVVGVLSVLVYFFFSREHKGALGGVARLGIYFLMISFGASFGYTVMARISLLIGRFQFLFYDWLHLR</sequence>
<organism evidence="2 3">
    <name type="scientific">candidate division TA06 bacterium DG_24</name>
    <dbReference type="NCBI Taxonomy" id="1703770"/>
    <lineage>
        <taxon>Bacteria</taxon>
        <taxon>Bacteria division TA06</taxon>
    </lineage>
</organism>
<dbReference type="Proteomes" id="UP000052008">
    <property type="component" value="Unassembled WGS sequence"/>
</dbReference>
<gene>
    <name evidence="2" type="ORF">AMJ39_00355</name>
</gene>
<dbReference type="STRING" id="1703770.AMJ39_00355"/>
<accession>A0A0S7WW59</accession>
<dbReference type="EMBL" id="LIZS01000002">
    <property type="protein sequence ID" value="KPJ54421.1"/>
    <property type="molecule type" value="Genomic_DNA"/>
</dbReference>
<comment type="caution">
    <text evidence="2">The sequence shown here is derived from an EMBL/GenBank/DDBJ whole genome shotgun (WGS) entry which is preliminary data.</text>
</comment>
<feature type="transmembrane region" description="Helical" evidence="1">
    <location>
        <begin position="160"/>
        <end position="178"/>
    </location>
</feature>
<feature type="transmembrane region" description="Helical" evidence="1">
    <location>
        <begin position="131"/>
        <end position="153"/>
    </location>
</feature>
<feature type="transmembrane region" description="Helical" evidence="1">
    <location>
        <begin position="35"/>
        <end position="54"/>
    </location>
</feature>
<evidence type="ECO:0000313" key="2">
    <source>
        <dbReference type="EMBL" id="KPJ54421.1"/>
    </source>
</evidence>